<evidence type="ECO:0000313" key="2">
    <source>
        <dbReference type="EMBL" id="GAA4304625.1"/>
    </source>
</evidence>
<accession>A0ABP8FIJ2</accession>
<sequence length="343" mass="38560">MDEPYKQFLVKGGKTYVGRAVAAIAHSGRNRVKISWLRGSDPAVTKARIFWDNYTDSVEVEIPSGGDTVSAIIGDLPEKPYTFEVVTYDDMGHSSVPVELLTRAYGDSYQAGLLSRPVNQNTLFPGGTHVFLEWGASNISGGAYATDIVYTDTLGREQTVRIPAGTDTSSMDIKPGTLFRHRTVYLPDSLSIDTFYTDLEQNTDYQLYKQDWRVIDSSTAHPGADNIASHIIDGNPGTRWHTWVDHSQYPHFVTVDMQRQEKINRFEVFRMTGDERACNSFQLLVSRDNVSWTDLGVFSFNRLTDDGQFYEIPSQPEARYFKFVGLSGPMTYMVMGEIGVYGF</sequence>
<evidence type="ECO:0000259" key="1">
    <source>
        <dbReference type="PROSITE" id="PS50022"/>
    </source>
</evidence>
<organism evidence="2 3">
    <name type="scientific">Compostibacter hankyongensis</name>
    <dbReference type="NCBI Taxonomy" id="1007089"/>
    <lineage>
        <taxon>Bacteria</taxon>
        <taxon>Pseudomonadati</taxon>
        <taxon>Bacteroidota</taxon>
        <taxon>Chitinophagia</taxon>
        <taxon>Chitinophagales</taxon>
        <taxon>Chitinophagaceae</taxon>
        <taxon>Compostibacter</taxon>
    </lineage>
</organism>
<keyword evidence="3" id="KW-1185">Reference proteome</keyword>
<feature type="domain" description="F5/8 type C" evidence="1">
    <location>
        <begin position="194"/>
        <end position="343"/>
    </location>
</feature>
<comment type="caution">
    <text evidence="2">The sequence shown here is derived from an EMBL/GenBank/DDBJ whole genome shotgun (WGS) entry which is preliminary data.</text>
</comment>
<dbReference type="InterPro" id="IPR008979">
    <property type="entry name" value="Galactose-bd-like_sf"/>
</dbReference>
<dbReference type="Gene3D" id="2.60.120.260">
    <property type="entry name" value="Galactose-binding domain-like"/>
    <property type="match status" value="1"/>
</dbReference>
<evidence type="ECO:0000313" key="3">
    <source>
        <dbReference type="Proteomes" id="UP001501207"/>
    </source>
</evidence>
<dbReference type="PROSITE" id="PS50022">
    <property type="entry name" value="FA58C_3"/>
    <property type="match status" value="1"/>
</dbReference>
<dbReference type="Proteomes" id="UP001501207">
    <property type="component" value="Unassembled WGS sequence"/>
</dbReference>
<dbReference type="Pfam" id="PF00754">
    <property type="entry name" value="F5_F8_type_C"/>
    <property type="match status" value="1"/>
</dbReference>
<proteinExistence type="predicted"/>
<dbReference type="EMBL" id="BAABFN010000001">
    <property type="protein sequence ID" value="GAA4304625.1"/>
    <property type="molecule type" value="Genomic_DNA"/>
</dbReference>
<dbReference type="SUPFAM" id="SSF49785">
    <property type="entry name" value="Galactose-binding domain-like"/>
    <property type="match status" value="1"/>
</dbReference>
<reference evidence="3" key="1">
    <citation type="journal article" date="2019" name="Int. J. Syst. Evol. Microbiol.">
        <title>The Global Catalogue of Microorganisms (GCM) 10K type strain sequencing project: providing services to taxonomists for standard genome sequencing and annotation.</title>
        <authorList>
            <consortium name="The Broad Institute Genomics Platform"/>
            <consortium name="The Broad Institute Genome Sequencing Center for Infectious Disease"/>
            <person name="Wu L."/>
            <person name="Ma J."/>
        </authorList>
    </citation>
    <scope>NUCLEOTIDE SEQUENCE [LARGE SCALE GENOMIC DNA]</scope>
    <source>
        <strain evidence="3">JCM 17664</strain>
    </source>
</reference>
<dbReference type="Pfam" id="PF16389">
    <property type="entry name" value="DUF4998"/>
    <property type="match status" value="1"/>
</dbReference>
<protein>
    <recommendedName>
        <fullName evidence="1">F5/8 type C domain-containing protein</fullName>
    </recommendedName>
</protein>
<name>A0ABP8FIJ2_9BACT</name>
<gene>
    <name evidence="2" type="ORF">GCM10023143_09220</name>
</gene>
<dbReference type="InterPro" id="IPR000421">
    <property type="entry name" value="FA58C"/>
</dbReference>